<keyword evidence="21" id="KW-1185">Reference proteome</keyword>
<dbReference type="Proteomes" id="UP001139226">
    <property type="component" value="Unassembled WGS sequence"/>
</dbReference>
<dbReference type="InterPro" id="IPR008969">
    <property type="entry name" value="CarboxyPept-like_regulatory"/>
</dbReference>
<dbReference type="Gene3D" id="2.40.170.20">
    <property type="entry name" value="TonB-dependent receptor, beta-barrel domain"/>
    <property type="match status" value="1"/>
</dbReference>
<keyword evidence="14 17" id="KW-0998">Cell outer membrane</keyword>
<feature type="chain" id="PRO_5040953842" description="isocitrate dehydrogenase (NADP(+))" evidence="18">
    <location>
        <begin position="21"/>
        <end position="790"/>
    </location>
</feature>
<keyword evidence="6 17" id="KW-1134">Transmembrane beta strand</keyword>
<evidence type="ECO:0000256" key="5">
    <source>
        <dbReference type="ARBA" id="ARBA00022448"/>
    </source>
</evidence>
<evidence type="ECO:0000313" key="21">
    <source>
        <dbReference type="Proteomes" id="UP001139226"/>
    </source>
</evidence>
<evidence type="ECO:0000256" key="10">
    <source>
        <dbReference type="ARBA" id="ARBA00022842"/>
    </source>
</evidence>
<dbReference type="InterPro" id="IPR012910">
    <property type="entry name" value="Plug_dom"/>
</dbReference>
<dbReference type="RefSeq" id="WP_240714332.1">
    <property type="nucleotide sequence ID" value="NZ_JAKVTV010000005.1"/>
</dbReference>
<gene>
    <name evidence="20" type="ORF">ML462_13365</name>
</gene>
<dbReference type="SUPFAM" id="SSF56935">
    <property type="entry name" value="Porins"/>
    <property type="match status" value="1"/>
</dbReference>
<reference evidence="20" key="1">
    <citation type="submission" date="2022-03" db="EMBL/GenBank/DDBJ databases">
        <title>Gramella crocea sp. nov., isolated from activated sludge of a seafood processing plant.</title>
        <authorList>
            <person name="Zhang X."/>
        </authorList>
    </citation>
    <scope>NUCLEOTIDE SEQUENCE</scope>
    <source>
        <strain evidence="20">YJ019</strain>
    </source>
</reference>
<accession>A0A9X1V4Y9</accession>
<evidence type="ECO:0000256" key="9">
    <source>
        <dbReference type="ARBA" id="ARBA00022723"/>
    </source>
</evidence>
<dbReference type="EC" id="1.1.1.42" evidence="3"/>
<keyword evidence="8 17" id="KW-0812">Transmembrane</keyword>
<keyword evidence="5 17" id="KW-0813">Transport</keyword>
<keyword evidence="20" id="KW-0675">Receptor</keyword>
<name>A0A9X1V4Y9_9FLAO</name>
<evidence type="ECO:0000256" key="2">
    <source>
        <dbReference type="ARBA" id="ARBA00004571"/>
    </source>
</evidence>
<keyword evidence="10" id="KW-0460">Magnesium</keyword>
<dbReference type="InterPro" id="IPR039426">
    <property type="entry name" value="TonB-dep_rcpt-like"/>
</dbReference>
<feature type="domain" description="TonB-dependent receptor plug" evidence="19">
    <location>
        <begin position="143"/>
        <end position="220"/>
    </location>
</feature>
<comment type="catalytic activity">
    <reaction evidence="15">
        <text>D-threo-isocitrate + NADP(+) = 2-oxoglutarate + CO2 + NADPH</text>
        <dbReference type="Rhea" id="RHEA:19629"/>
        <dbReference type="ChEBI" id="CHEBI:15562"/>
        <dbReference type="ChEBI" id="CHEBI:16526"/>
        <dbReference type="ChEBI" id="CHEBI:16810"/>
        <dbReference type="ChEBI" id="CHEBI:57783"/>
        <dbReference type="ChEBI" id="CHEBI:58349"/>
        <dbReference type="EC" id="1.1.1.42"/>
    </reaction>
</comment>
<keyword evidence="12" id="KW-0560">Oxidoreductase</keyword>
<dbReference type="GO" id="GO:0009279">
    <property type="term" value="C:cell outer membrane"/>
    <property type="evidence" value="ECO:0007669"/>
    <property type="project" value="UniProtKB-SubCell"/>
</dbReference>
<evidence type="ECO:0000256" key="16">
    <source>
        <dbReference type="ARBA" id="ARBA00046318"/>
    </source>
</evidence>
<evidence type="ECO:0000256" key="18">
    <source>
        <dbReference type="SAM" id="SignalP"/>
    </source>
</evidence>
<evidence type="ECO:0000256" key="11">
    <source>
        <dbReference type="ARBA" id="ARBA00022857"/>
    </source>
</evidence>
<dbReference type="PANTHER" id="PTHR36999">
    <property type="entry name" value="ISOCITRATE DEHYDROGENASE [NADP]"/>
    <property type="match status" value="1"/>
</dbReference>
<dbReference type="Gene3D" id="2.60.40.1120">
    <property type="entry name" value="Carboxypeptidase-like, regulatory domain"/>
    <property type="match status" value="1"/>
</dbReference>
<dbReference type="InterPro" id="IPR036942">
    <property type="entry name" value="Beta-barrel_TonB_sf"/>
</dbReference>
<feature type="signal peptide" evidence="18">
    <location>
        <begin position="1"/>
        <end position="20"/>
    </location>
</feature>
<comment type="similarity">
    <text evidence="16">Belongs to the monomeric-type IDH family.</text>
</comment>
<evidence type="ECO:0000259" key="19">
    <source>
        <dbReference type="Pfam" id="PF07715"/>
    </source>
</evidence>
<dbReference type="Gene3D" id="2.170.130.10">
    <property type="entry name" value="TonB-dependent receptor, plug domain"/>
    <property type="match status" value="1"/>
</dbReference>
<evidence type="ECO:0000256" key="15">
    <source>
        <dbReference type="ARBA" id="ARBA00023554"/>
    </source>
</evidence>
<dbReference type="GO" id="GO:0006099">
    <property type="term" value="P:tricarboxylic acid cycle"/>
    <property type="evidence" value="ECO:0007669"/>
    <property type="project" value="UniProtKB-KW"/>
</dbReference>
<dbReference type="Pfam" id="PF13715">
    <property type="entry name" value="CarbopepD_reg_2"/>
    <property type="match status" value="1"/>
</dbReference>
<dbReference type="AlphaFoldDB" id="A0A9X1V4Y9"/>
<evidence type="ECO:0000256" key="3">
    <source>
        <dbReference type="ARBA" id="ARBA00013013"/>
    </source>
</evidence>
<dbReference type="InterPro" id="IPR037066">
    <property type="entry name" value="Plug_dom_sf"/>
</dbReference>
<dbReference type="InterPro" id="IPR004436">
    <property type="entry name" value="Isocitrate_DH_NADP_mono"/>
</dbReference>
<comment type="cofactor">
    <cofactor evidence="1">
        <name>Mg(2+)</name>
        <dbReference type="ChEBI" id="CHEBI:18420"/>
    </cofactor>
</comment>
<dbReference type="SUPFAM" id="SSF49464">
    <property type="entry name" value="Carboxypeptidase regulatory domain-like"/>
    <property type="match status" value="1"/>
</dbReference>
<keyword evidence="11" id="KW-0521">NADP</keyword>
<comment type="similarity">
    <text evidence="17">Belongs to the TonB-dependent receptor family.</text>
</comment>
<dbReference type="GO" id="GO:0004450">
    <property type="term" value="F:isocitrate dehydrogenase (NADP+) activity"/>
    <property type="evidence" value="ECO:0007669"/>
    <property type="project" value="UniProtKB-EC"/>
</dbReference>
<keyword evidence="4" id="KW-0329">Glyoxylate bypass</keyword>
<evidence type="ECO:0000256" key="13">
    <source>
        <dbReference type="ARBA" id="ARBA00023136"/>
    </source>
</evidence>
<evidence type="ECO:0000256" key="12">
    <source>
        <dbReference type="ARBA" id="ARBA00023002"/>
    </source>
</evidence>
<evidence type="ECO:0000256" key="6">
    <source>
        <dbReference type="ARBA" id="ARBA00022452"/>
    </source>
</evidence>
<evidence type="ECO:0000256" key="17">
    <source>
        <dbReference type="PROSITE-ProRule" id="PRU01360"/>
    </source>
</evidence>
<evidence type="ECO:0000256" key="7">
    <source>
        <dbReference type="ARBA" id="ARBA00022532"/>
    </source>
</evidence>
<comment type="caution">
    <text evidence="20">The sequence shown here is derived from an EMBL/GenBank/DDBJ whole genome shotgun (WGS) entry which is preliminary data.</text>
</comment>
<keyword evidence="18" id="KW-0732">Signal</keyword>
<protein>
    <recommendedName>
        <fullName evidence="3">isocitrate dehydrogenase (NADP(+))</fullName>
        <ecNumber evidence="3">1.1.1.42</ecNumber>
    </recommendedName>
</protein>
<evidence type="ECO:0000256" key="8">
    <source>
        <dbReference type="ARBA" id="ARBA00022692"/>
    </source>
</evidence>
<dbReference type="GO" id="GO:0006097">
    <property type="term" value="P:glyoxylate cycle"/>
    <property type="evidence" value="ECO:0007669"/>
    <property type="project" value="UniProtKB-KW"/>
</dbReference>
<organism evidence="20 21">
    <name type="scientific">Christiangramia lutea</name>
    <dbReference type="NCBI Taxonomy" id="1607951"/>
    <lineage>
        <taxon>Bacteria</taxon>
        <taxon>Pseudomonadati</taxon>
        <taxon>Bacteroidota</taxon>
        <taxon>Flavobacteriia</taxon>
        <taxon>Flavobacteriales</taxon>
        <taxon>Flavobacteriaceae</taxon>
        <taxon>Christiangramia</taxon>
    </lineage>
</organism>
<proteinExistence type="inferred from homology"/>
<keyword evidence="13 17" id="KW-0472">Membrane</keyword>
<dbReference type="PROSITE" id="PS52016">
    <property type="entry name" value="TONB_DEPENDENT_REC_3"/>
    <property type="match status" value="1"/>
</dbReference>
<dbReference type="Pfam" id="PF07715">
    <property type="entry name" value="Plug"/>
    <property type="match status" value="1"/>
</dbReference>
<dbReference type="PANTHER" id="PTHR36999:SF1">
    <property type="entry name" value="ISOCITRATE DEHYDROGENASE (NADP(+))"/>
    <property type="match status" value="1"/>
</dbReference>
<evidence type="ECO:0000256" key="14">
    <source>
        <dbReference type="ARBA" id="ARBA00023237"/>
    </source>
</evidence>
<dbReference type="GO" id="GO:0046872">
    <property type="term" value="F:metal ion binding"/>
    <property type="evidence" value="ECO:0007669"/>
    <property type="project" value="UniProtKB-KW"/>
</dbReference>
<evidence type="ECO:0000313" key="20">
    <source>
        <dbReference type="EMBL" id="MCH4824161.1"/>
    </source>
</evidence>
<comment type="subcellular location">
    <subcellularLocation>
        <location evidence="2 17">Cell outer membrane</location>
        <topology evidence="2 17">Multi-pass membrane protein</topology>
    </subcellularLocation>
</comment>
<sequence length="790" mass="89724">MNLRYLVSLILFLTSSQIFSQETFTLNGVVTDVSSNETLIGVNLIVPSASTGVVTNDYGYYSIKLPQGEYEIEISYLGYKSVRQTIVLNSDKQLDFQLQESSESLDEILITSDVEGLNIRKPEMSVNKLSINTIQKLPVVFGEVDVVKSLLLLPGVSNAGEGSSGFNVRGGAVDQNLILLDEATIYNSSHLFGFFSVFNPDAIKDLKLYKGGIPSKYGGRVSSVLDIYQRDGNSKEFKMQGGIGAISSRLLAEGPIVKDKGSFLVAGRSSYAHLFLKLTDNENSAYFYDLNTKLTYNIDQRNKLLVSGYFGRDVFNISQNFENTYGNAVVNLRWNHIFSDNIFTNLSVIYSDYYYGLNLNFVGFNWDSGISNLNVKYDFNHYINDDLQLKYGVQNTYYKFNPGEIEPIDDESGINYFKLIDKYAFENAFYISAEHKFSDKFSAEYGVRLSNFFRLGQDEVNIYENNNPVEYDAERDIYREAEILDTEEVSRGEIMKSYNNFEPRLALAYTLNEKQSIKASYNRMAQYLHLISNTSSPTPLDVWAPSGSYIKPQILDQYALGYFRNFNENDYSLEIEGFFKQIDNRLDYIDGANLIANNAIERVVLSGEARAYGLELLLRKNKGKLTGWMGYTLSRSEQRTPGRTELEPGINNGNWYRTNYDKTHDLSITGSYEINTKWQLNANFIFQTGLATTFPNAQYEYEGITIPVYGERNGDRLPSYHRLDISATLNPGAGKNKKFESSWNFGIYNLYNRQNAYSISFRENADTGMNEAVRLSLFGIIPSVTYNFKF</sequence>
<evidence type="ECO:0000256" key="1">
    <source>
        <dbReference type="ARBA" id="ARBA00001946"/>
    </source>
</evidence>
<keyword evidence="7" id="KW-0816">Tricarboxylic acid cycle</keyword>
<keyword evidence="9" id="KW-0479">Metal-binding</keyword>
<evidence type="ECO:0000256" key="4">
    <source>
        <dbReference type="ARBA" id="ARBA00022435"/>
    </source>
</evidence>
<dbReference type="EMBL" id="JAKVTV010000005">
    <property type="protein sequence ID" value="MCH4824161.1"/>
    <property type="molecule type" value="Genomic_DNA"/>
</dbReference>